<keyword evidence="1" id="KW-0472">Membrane</keyword>
<evidence type="ECO:0000313" key="3">
    <source>
        <dbReference type="Proteomes" id="UP000022645"/>
    </source>
</evidence>
<dbReference type="EMBL" id="JALU01000024">
    <property type="protein sequence ID" value="EUC51714.1"/>
    <property type="molecule type" value="Genomic_DNA"/>
</dbReference>
<keyword evidence="1" id="KW-0812">Transmembrane</keyword>
<reference evidence="2 3" key="1">
    <citation type="submission" date="2014-01" db="EMBL/GenBank/DDBJ databases">
        <authorList>
            <person name="Durkin A.S."/>
            <person name="McCorrison J."/>
            <person name="Torralba M."/>
            <person name="Gillis M."/>
            <person name="Haft D.H."/>
            <person name="Methe B."/>
            <person name="Sutton G."/>
            <person name="Nelson K.E."/>
        </authorList>
    </citation>
    <scope>NUCLEOTIDE SEQUENCE [LARGE SCALE GENOMIC DNA]</scope>
    <source>
        <strain evidence="2 3">ATCC 33093</strain>
    </source>
</reference>
<dbReference type="Proteomes" id="UP000022645">
    <property type="component" value="Unassembled WGS sequence"/>
</dbReference>
<keyword evidence="1" id="KW-1133">Transmembrane helix</keyword>
<gene>
    <name evidence="2" type="ORF">HMPREF0581_0643</name>
</gene>
<organism evidence="2 3">
    <name type="scientific">Mogibacterium timidum ATCC 33093</name>
    <dbReference type="NCBI Taxonomy" id="1401079"/>
    <lineage>
        <taxon>Bacteria</taxon>
        <taxon>Bacillati</taxon>
        <taxon>Bacillota</taxon>
        <taxon>Clostridia</taxon>
        <taxon>Peptostreptococcales</taxon>
        <taxon>Anaerovoracaceae</taxon>
        <taxon>Mogibacterium</taxon>
    </lineage>
</organism>
<dbReference type="RefSeq" id="WP_036381567.1">
    <property type="nucleotide sequence ID" value="NZ_JALU01000024.1"/>
</dbReference>
<evidence type="ECO:0000313" key="2">
    <source>
        <dbReference type="EMBL" id="EUC51714.1"/>
    </source>
</evidence>
<comment type="caution">
    <text evidence="2">The sequence shown here is derived from an EMBL/GenBank/DDBJ whole genome shotgun (WGS) entry which is preliminary data.</text>
</comment>
<feature type="transmembrane region" description="Helical" evidence="1">
    <location>
        <begin position="188"/>
        <end position="211"/>
    </location>
</feature>
<proteinExistence type="predicted"/>
<sequence length="233" mass="26926">MILFVGNSIKLGGLAEVMLNRLNEQIEYLPEYFDIRKQENDILHSAKEAGYILYDCREYYNDGKEIADTIKRIYRTNKAVPILVLDTDNPGNEIVKECLAQQIRNFINAGLSLSMQKDQLEKILVGYYENNRREDLEAAEEIITEENKTVNEFVQNLYDAKQREEEKERTVIIKKKGNGEVAIDTVKGLFRVIFTVISIVLMSLAVITLIYDEPRLALFKVLNEILLEIQNMI</sequence>
<protein>
    <submittedName>
        <fullName evidence="2">Uncharacterized protein</fullName>
    </submittedName>
</protein>
<name>X8IR89_9FIRM</name>
<accession>X8IR89</accession>
<dbReference type="AlphaFoldDB" id="X8IR89"/>
<evidence type="ECO:0000256" key="1">
    <source>
        <dbReference type="SAM" id="Phobius"/>
    </source>
</evidence>